<feature type="compositionally biased region" description="Basic and acidic residues" evidence="1">
    <location>
        <begin position="578"/>
        <end position="587"/>
    </location>
</feature>
<feature type="domain" description="TRPM SLOG" evidence="2">
    <location>
        <begin position="338"/>
        <end position="469"/>
    </location>
</feature>
<evidence type="ECO:0000259" key="2">
    <source>
        <dbReference type="Pfam" id="PF18139"/>
    </source>
</evidence>
<dbReference type="GO" id="GO:0005886">
    <property type="term" value="C:plasma membrane"/>
    <property type="evidence" value="ECO:0007669"/>
    <property type="project" value="TreeGrafter"/>
</dbReference>
<dbReference type="STRING" id="946362.F2TZH4"/>
<dbReference type="KEGG" id="sre:PTSG_01969"/>
<feature type="compositionally biased region" description="Basic and acidic residues" evidence="1">
    <location>
        <begin position="10"/>
        <end position="20"/>
    </location>
</feature>
<dbReference type="GO" id="GO:0005261">
    <property type="term" value="F:monoatomic cation channel activity"/>
    <property type="evidence" value="ECO:0007669"/>
    <property type="project" value="TreeGrafter"/>
</dbReference>
<dbReference type="PANTHER" id="PTHR13800:SF1">
    <property type="entry name" value="TRANSIENT RECEPTOR POTENTIAL CATION CHANNEL TRPM"/>
    <property type="match status" value="1"/>
</dbReference>
<feature type="region of interest" description="Disordered" evidence="1">
    <location>
        <begin position="1"/>
        <end position="44"/>
    </location>
</feature>
<keyword evidence="4" id="KW-1185">Reference proteome</keyword>
<feature type="region of interest" description="Disordered" evidence="1">
    <location>
        <begin position="287"/>
        <end position="331"/>
    </location>
</feature>
<accession>F2TZH4</accession>
<evidence type="ECO:0000313" key="3">
    <source>
        <dbReference type="EMBL" id="EGD78998.1"/>
    </source>
</evidence>
<dbReference type="InterPro" id="IPR041491">
    <property type="entry name" value="TRPM_SLOG"/>
</dbReference>
<dbReference type="InterPro" id="IPR050927">
    <property type="entry name" value="TRPM"/>
</dbReference>
<dbReference type="GO" id="GO:0030001">
    <property type="term" value="P:metal ion transport"/>
    <property type="evidence" value="ECO:0007669"/>
    <property type="project" value="TreeGrafter"/>
</dbReference>
<feature type="domain" description="TRPM SLOG" evidence="2">
    <location>
        <begin position="131"/>
        <end position="246"/>
    </location>
</feature>
<dbReference type="GeneID" id="16078550"/>
<dbReference type="PANTHER" id="PTHR13800">
    <property type="entry name" value="TRANSIENT RECEPTOR POTENTIAL CATION CHANNEL, SUBFAMILY M, MEMBER 6"/>
    <property type="match status" value="1"/>
</dbReference>
<feature type="region of interest" description="Disordered" evidence="1">
    <location>
        <begin position="223"/>
        <end position="270"/>
    </location>
</feature>
<organism evidence="4">
    <name type="scientific">Salpingoeca rosetta (strain ATCC 50818 / BSB-021)</name>
    <dbReference type="NCBI Taxonomy" id="946362"/>
    <lineage>
        <taxon>Eukaryota</taxon>
        <taxon>Choanoflagellata</taxon>
        <taxon>Craspedida</taxon>
        <taxon>Salpingoecidae</taxon>
        <taxon>Salpingoeca</taxon>
    </lineage>
</organism>
<dbReference type="AlphaFoldDB" id="F2TZH4"/>
<feature type="region of interest" description="Disordered" evidence="1">
    <location>
        <begin position="578"/>
        <end position="625"/>
    </location>
</feature>
<dbReference type="eggNOG" id="KOG3614">
    <property type="taxonomic scope" value="Eukaryota"/>
</dbReference>
<evidence type="ECO:0000256" key="1">
    <source>
        <dbReference type="SAM" id="MobiDB-lite"/>
    </source>
</evidence>
<dbReference type="Proteomes" id="UP000007799">
    <property type="component" value="Unassembled WGS sequence"/>
</dbReference>
<feature type="compositionally biased region" description="Low complexity" evidence="1">
    <location>
        <begin position="598"/>
        <end position="609"/>
    </location>
</feature>
<sequence>MADDQNEGVIRAEESQDRLMDMSGARNAHASNKRRHSHPEQDKSAKFLEIPVFDQEKLTPSHNQVKKKLDDFAGEWFGLSASRGITNPAWGVLNLKGNTHQAPFVCVPRGPADDKKPARPMNTVSFVREVVKNHAGASYEDPSLILSITGGADSLHLPPRMERALTQGIQQAALRTKAWVVSGGTNVGVMRLTGSIMQSTPRRQGDFKPPTIGIATYGVIRDHDLLHPDDRSVRSSKRKEKQQQAQPNSAPTTHAPPTANADSTRSATAAPNEFAETEFAETEFGDSAYGFNDEEGGKPTAASSVAQADANEKKQQPHGGQAPPGRPKYNTLFDKDDVQPVPLDPNHDFFILVDDGTDNKFGGEIEFRAEFEKAAKGRFDCPVVTVVIQGGPGTLNTALESVRAQTPIVVVEESGQTADVLAYAYNFMHSQLYRHTSYTLNALREMIKKAFKIGETKKVNTFLEKVLECVQHPGLVVVYNPNTSGLDAFDKAILQAVFKTENASLLNKLKQAMFFDNIDIARNALHTATEAEVEECINDNLLYALQHNKPDFVELYLSHGAHFCDMQLPSEHRNLENAPESYKDAKRPSTTSSSGKRQPSQGTQQNQQQQREEKTGESEEQSEQQALVWPHDFQFVVKTLYERYNFF</sequence>
<name>F2TZH4_SALR5</name>
<feature type="compositionally biased region" description="Polar residues" evidence="1">
    <location>
        <begin position="588"/>
        <end position="597"/>
    </location>
</feature>
<protein>
    <recommendedName>
        <fullName evidence="2">TRPM SLOG domain-containing protein</fullName>
    </recommendedName>
</protein>
<proteinExistence type="predicted"/>
<dbReference type="Pfam" id="PF18139">
    <property type="entry name" value="LSDAT_euk"/>
    <property type="match status" value="2"/>
</dbReference>
<feature type="compositionally biased region" description="Low complexity" evidence="1">
    <location>
        <begin position="250"/>
        <end position="259"/>
    </location>
</feature>
<feature type="compositionally biased region" description="Basic and acidic residues" evidence="1">
    <location>
        <begin position="223"/>
        <end position="233"/>
    </location>
</feature>
<dbReference type="OrthoDB" id="310870at2759"/>
<dbReference type="RefSeq" id="XP_004997954.1">
    <property type="nucleotide sequence ID" value="XM_004997897.1"/>
</dbReference>
<dbReference type="InParanoid" id="F2TZH4"/>
<reference evidence="3" key="1">
    <citation type="submission" date="2009-08" db="EMBL/GenBank/DDBJ databases">
        <title>Annotation of Salpingoeca rosetta.</title>
        <authorList>
            <consortium name="The Broad Institute Genome Sequencing Platform"/>
            <person name="Russ C."/>
            <person name="Cuomo C."/>
            <person name="Burger G."/>
            <person name="Gray M.W."/>
            <person name="Holland P.W.H."/>
            <person name="King N."/>
            <person name="Lang F.B.F."/>
            <person name="Roger A.J."/>
            <person name="Ruiz-Trillo I."/>
            <person name="Young S.K."/>
            <person name="Zeng Q."/>
            <person name="Gargeya S."/>
            <person name="Alvarado L."/>
            <person name="Berlin A."/>
            <person name="Chapman S.B."/>
            <person name="Chen Z."/>
            <person name="Freedman E."/>
            <person name="Gellesch M."/>
            <person name="Goldberg J."/>
            <person name="Griggs A."/>
            <person name="Gujja S."/>
            <person name="Heilman E."/>
            <person name="Heiman D."/>
            <person name="Howarth C."/>
            <person name="Mehta T."/>
            <person name="Neiman D."/>
            <person name="Pearson M."/>
            <person name="Roberts A."/>
            <person name="Saif S."/>
            <person name="Shea T."/>
            <person name="Shenoy N."/>
            <person name="Sisk P."/>
            <person name="Stolte C."/>
            <person name="Sykes S."/>
            <person name="White J."/>
            <person name="Yandava C."/>
            <person name="Haas B."/>
            <person name="Nusbaum C."/>
            <person name="Birren B."/>
        </authorList>
    </citation>
    <scope>NUCLEOTIDE SEQUENCE [LARGE SCALE GENOMIC DNA]</scope>
    <source>
        <strain evidence="3">ATCC 50818</strain>
    </source>
</reference>
<dbReference type="EMBL" id="GL832957">
    <property type="protein sequence ID" value="EGD78998.1"/>
    <property type="molecule type" value="Genomic_DNA"/>
</dbReference>
<gene>
    <name evidence="3" type="ORF">PTSG_01969</name>
</gene>
<evidence type="ECO:0000313" key="4">
    <source>
        <dbReference type="Proteomes" id="UP000007799"/>
    </source>
</evidence>